<dbReference type="Ensembl" id="ENSCSAT00000009449.1">
    <property type="protein sequence ID" value="ENSCSAP00000007564.1"/>
    <property type="gene ID" value="ENSCSAG00000011359.1"/>
</dbReference>
<keyword evidence="17" id="KW-1185">Reference proteome</keyword>
<keyword evidence="7" id="KW-0446">Lipid-binding</keyword>
<keyword evidence="3" id="KW-0964">Secreted</keyword>
<evidence type="ECO:0000256" key="9">
    <source>
        <dbReference type="ARBA" id="ARBA00023180"/>
    </source>
</evidence>
<comment type="subunit">
    <text evidence="2">Homodimer.</text>
</comment>
<accession>A0A0D9RG25</accession>
<reference evidence="16" key="3">
    <citation type="submission" date="2025-09" db="UniProtKB">
        <authorList>
            <consortium name="Ensembl"/>
        </authorList>
    </citation>
    <scope>IDENTIFICATION</scope>
</reference>
<protein>
    <recommendedName>
        <fullName evidence="11">Sex hormone-binding globulin</fullName>
    </recommendedName>
    <alternativeName>
        <fullName evidence="13">Sex steroid-binding protein</fullName>
    </alternativeName>
    <alternativeName>
        <fullName evidence="12">Testis-specific androgen-binding protein</fullName>
    </alternativeName>
</protein>
<comment type="subcellular location">
    <subcellularLocation>
        <location evidence="1">Secreted</location>
    </subcellularLocation>
</comment>
<dbReference type="InterPro" id="IPR001791">
    <property type="entry name" value="Laminin_G"/>
</dbReference>
<dbReference type="GO" id="GO:0005576">
    <property type="term" value="C:extracellular region"/>
    <property type="evidence" value="ECO:0007669"/>
    <property type="project" value="UniProtKB-SubCell"/>
</dbReference>
<evidence type="ECO:0000256" key="14">
    <source>
        <dbReference type="PROSITE-ProRule" id="PRU00122"/>
    </source>
</evidence>
<keyword evidence="8" id="KW-1015">Disulfide bond</keyword>
<sequence>MEYPLPVQKFSRQWRMIVEGTLSFTPLIPRGVVAGSCDWAPGQGSRVSAPVSFTPSPRATFNPPPPTHKAACLYTFSQELSEPPSGQWLIMESRGPMATSRRLLWLLLLLLHHTHQGWALRPVLPTQRAQDPPAVHLSNGPGLEPAAVMTFDLTKITNPSRTSSSFEVRTWDPEGVIFYGDTNPKDDWFMLGLRDGRPEIQLHNYWAQLTVGAGPRLDDGRWHQVEVKMYGDSVLLKVDGEEVLRLRQVSGPLTSKRHPIMRIALGGLLFPSSNLRLPLVPALDGCLRRDSWLDKQAEISASAPTSLRSCDVESNPGIFLPPGTHAEFSLRDIPQPHAEPWAFSLDLGLKQAAGSGHLLSLGTPENPSWLSLHLQDQKVVLSSGSGPEMDLPLVLGLPLQLKLSMSRVVLSQGPKMEVLALPPLGLASLLNLWAKPQGRLFLGALPGEDSSTSFCLHGLWAQGQRLDVDQALNRSHEIWTHSCPQSPGNGTDASH</sequence>
<dbReference type="InterPro" id="IPR051145">
    <property type="entry name" value="GAS-SHBG-PROS"/>
</dbReference>
<dbReference type="AlphaFoldDB" id="A0A0D9RG25"/>
<evidence type="ECO:0000256" key="7">
    <source>
        <dbReference type="ARBA" id="ARBA00023121"/>
    </source>
</evidence>
<keyword evidence="5" id="KW-0732">Signal</keyword>
<dbReference type="SUPFAM" id="SSF49899">
    <property type="entry name" value="Concanavalin A-like lectins/glucanases"/>
    <property type="match status" value="2"/>
</dbReference>
<dbReference type="CTD" id="6462"/>
<reference evidence="16" key="2">
    <citation type="submission" date="2025-08" db="UniProtKB">
        <authorList>
            <consortium name="Ensembl"/>
        </authorList>
    </citation>
    <scope>IDENTIFICATION</scope>
</reference>
<dbReference type="SMART" id="SM00282">
    <property type="entry name" value="LamG"/>
    <property type="match status" value="1"/>
</dbReference>
<dbReference type="PANTHER" id="PTHR24040:SF3">
    <property type="entry name" value="SEX HORMONE-BINDING GLOBULIN"/>
    <property type="match status" value="1"/>
</dbReference>
<dbReference type="Pfam" id="PF00054">
    <property type="entry name" value="Laminin_G_1"/>
    <property type="match status" value="1"/>
</dbReference>
<keyword evidence="4" id="KW-0754">Steroid-binding</keyword>
<evidence type="ECO:0000256" key="4">
    <source>
        <dbReference type="ARBA" id="ARBA00022665"/>
    </source>
</evidence>
<evidence type="ECO:0000256" key="12">
    <source>
        <dbReference type="ARBA" id="ARBA00041528"/>
    </source>
</evidence>
<dbReference type="FunFam" id="2.60.120.200:FF:000107">
    <property type="entry name" value="Sex hormone-binding globulin"/>
    <property type="match status" value="1"/>
</dbReference>
<dbReference type="OrthoDB" id="6275838at2759"/>
<keyword evidence="9" id="KW-0325">Glycoprotein</keyword>
<dbReference type="GO" id="GO:0005496">
    <property type="term" value="F:steroid binding"/>
    <property type="evidence" value="ECO:0007669"/>
    <property type="project" value="UniProtKB-KW"/>
</dbReference>
<dbReference type="InterPro" id="IPR013320">
    <property type="entry name" value="ConA-like_dom_sf"/>
</dbReference>
<dbReference type="CDD" id="cd00110">
    <property type="entry name" value="LamG"/>
    <property type="match status" value="1"/>
</dbReference>
<dbReference type="Proteomes" id="UP000029965">
    <property type="component" value="Chromosome 16"/>
</dbReference>
<dbReference type="KEGG" id="csab:103242318"/>
<evidence type="ECO:0000313" key="17">
    <source>
        <dbReference type="Proteomes" id="UP000029965"/>
    </source>
</evidence>
<comment type="function">
    <text evidence="10">Functions as an androgen transport protein, but may also be involved in receptor mediated processes. Each dimer binds one molecule of steroid. Specific for 5-alpha-dihydrotestosterone, testosterone, and 17-beta-estradiol. Regulates the plasma metabolic clearance rate of steroid hormones by controlling their plasma concentration.</text>
</comment>
<dbReference type="jPOST" id="A0A0D9RG25"/>
<dbReference type="OMA" id="TEPWAFS"/>
<dbReference type="Bgee" id="ENSCSAG00000011359">
    <property type="expression patterns" value="Expressed in liver and 2 other cell types or tissues"/>
</dbReference>
<evidence type="ECO:0000313" key="16">
    <source>
        <dbReference type="Ensembl" id="ENSCSAP00000007564.1"/>
    </source>
</evidence>
<evidence type="ECO:0000256" key="1">
    <source>
        <dbReference type="ARBA" id="ARBA00004613"/>
    </source>
</evidence>
<feature type="domain" description="Laminin G" evidence="15">
    <location>
        <begin position="138"/>
        <end position="310"/>
    </location>
</feature>
<dbReference type="PANTHER" id="PTHR24040">
    <property type="entry name" value="LAMININ G-LIKE DOMAIN-CONTAINING PROTEIN"/>
    <property type="match status" value="1"/>
</dbReference>
<evidence type="ECO:0000256" key="10">
    <source>
        <dbReference type="ARBA" id="ARBA00037620"/>
    </source>
</evidence>
<dbReference type="STRING" id="60711.ENSCSAP00000007564"/>
<evidence type="ECO:0000256" key="3">
    <source>
        <dbReference type="ARBA" id="ARBA00022525"/>
    </source>
</evidence>
<evidence type="ECO:0000256" key="2">
    <source>
        <dbReference type="ARBA" id="ARBA00011738"/>
    </source>
</evidence>
<proteinExistence type="predicted"/>
<name>A0A0D9RG25_CHLSB</name>
<dbReference type="eggNOG" id="KOG3927">
    <property type="taxonomic scope" value="Eukaryota"/>
</dbReference>
<evidence type="ECO:0000256" key="6">
    <source>
        <dbReference type="ARBA" id="ARBA00022737"/>
    </source>
</evidence>
<evidence type="ECO:0000256" key="13">
    <source>
        <dbReference type="ARBA" id="ARBA00041855"/>
    </source>
</evidence>
<dbReference type="GeneTree" id="ENSGT00940000154035"/>
<dbReference type="PROSITE" id="PS50025">
    <property type="entry name" value="LAM_G_DOMAIN"/>
    <property type="match status" value="1"/>
</dbReference>
<evidence type="ECO:0000256" key="8">
    <source>
        <dbReference type="ARBA" id="ARBA00023157"/>
    </source>
</evidence>
<gene>
    <name evidence="16" type="primary">SHBG</name>
</gene>
<reference evidence="16 17" key="1">
    <citation type="submission" date="2014-03" db="EMBL/GenBank/DDBJ databases">
        <authorList>
            <person name="Warren W."/>
            <person name="Wilson R.K."/>
        </authorList>
    </citation>
    <scope>NUCLEOTIDE SEQUENCE</scope>
</reference>
<dbReference type="BioGRID-ORCS" id="103242318">
    <property type="hits" value="0 hits in 9 CRISPR screens"/>
</dbReference>
<dbReference type="Gene3D" id="2.60.120.200">
    <property type="match status" value="1"/>
</dbReference>
<keyword evidence="6" id="KW-0677">Repeat</keyword>
<evidence type="ECO:0000256" key="5">
    <source>
        <dbReference type="ARBA" id="ARBA00022729"/>
    </source>
</evidence>
<evidence type="ECO:0000256" key="11">
    <source>
        <dbReference type="ARBA" id="ARBA00040510"/>
    </source>
</evidence>
<comment type="caution">
    <text evidence="14">Lacks conserved residue(s) required for the propagation of feature annotation.</text>
</comment>
<dbReference type="EMBL" id="AQIB01138127">
    <property type="status" value="NOT_ANNOTATED_CDS"/>
    <property type="molecule type" value="Genomic_DNA"/>
</dbReference>
<organism evidence="16 17">
    <name type="scientific">Chlorocebus sabaeus</name>
    <name type="common">Green monkey</name>
    <name type="synonym">Simia sabaea</name>
    <dbReference type="NCBI Taxonomy" id="60711"/>
    <lineage>
        <taxon>Eukaryota</taxon>
        <taxon>Metazoa</taxon>
        <taxon>Chordata</taxon>
        <taxon>Craniata</taxon>
        <taxon>Vertebrata</taxon>
        <taxon>Euteleostomi</taxon>
        <taxon>Mammalia</taxon>
        <taxon>Eutheria</taxon>
        <taxon>Euarchontoglires</taxon>
        <taxon>Primates</taxon>
        <taxon>Haplorrhini</taxon>
        <taxon>Catarrhini</taxon>
        <taxon>Cercopithecidae</taxon>
        <taxon>Cercopithecinae</taxon>
        <taxon>Chlorocebus</taxon>
    </lineage>
</organism>
<evidence type="ECO:0000259" key="15">
    <source>
        <dbReference type="PROSITE" id="PS50025"/>
    </source>
</evidence>